<keyword evidence="1" id="KW-0812">Transmembrane</keyword>
<dbReference type="STRING" id="1802485.A2V97_00600"/>
<evidence type="ECO:0008006" key="4">
    <source>
        <dbReference type="Google" id="ProtNLM"/>
    </source>
</evidence>
<dbReference type="EMBL" id="MGFX01000005">
    <property type="protein sequence ID" value="OGM15470.1"/>
    <property type="molecule type" value="Genomic_DNA"/>
</dbReference>
<sequence length="209" mass="23947">MTKSHIDVLLVHCYWFDNTSANLLDAHGNLQLLAINCLLKDGIEQIVILGGKIDPQKESLGRVMYKELLKNVDAKLLNKVLVIPNSLTLRQEVKNFYKLAKKNNWQALAYLCLSAQLPRAKRTYRRIFAENFPIVTFLTTEEILDNCGYEKELKNYRESPVYKYSIIYELLVGIIDGIPIVGGYLIDKLSKIYPNKGVLLSKIFSFKSM</sequence>
<reference evidence="2 3" key="1">
    <citation type="journal article" date="2016" name="Nat. Commun.">
        <title>Thousands of microbial genomes shed light on interconnected biogeochemical processes in an aquifer system.</title>
        <authorList>
            <person name="Anantharaman K."/>
            <person name="Brown C.T."/>
            <person name="Hug L.A."/>
            <person name="Sharon I."/>
            <person name="Castelle C.J."/>
            <person name="Probst A.J."/>
            <person name="Thomas B.C."/>
            <person name="Singh A."/>
            <person name="Wilkins M.J."/>
            <person name="Karaoz U."/>
            <person name="Brodie E.L."/>
            <person name="Williams K.H."/>
            <person name="Hubbard S.S."/>
            <person name="Banfield J.F."/>
        </authorList>
    </citation>
    <scope>NUCLEOTIDE SEQUENCE [LARGE SCALE GENOMIC DNA]</scope>
</reference>
<proteinExistence type="predicted"/>
<name>A0A1F7XKD9_9BACT</name>
<organism evidence="2 3">
    <name type="scientific">Candidatus Woesebacteria bacterium RBG_16_42_24</name>
    <dbReference type="NCBI Taxonomy" id="1802485"/>
    <lineage>
        <taxon>Bacteria</taxon>
        <taxon>Candidatus Woeseibacteriota</taxon>
    </lineage>
</organism>
<evidence type="ECO:0000256" key="1">
    <source>
        <dbReference type="SAM" id="Phobius"/>
    </source>
</evidence>
<keyword evidence="1" id="KW-1133">Transmembrane helix</keyword>
<evidence type="ECO:0000313" key="3">
    <source>
        <dbReference type="Proteomes" id="UP000177382"/>
    </source>
</evidence>
<accession>A0A1F7XKD9</accession>
<comment type="caution">
    <text evidence="2">The sequence shown here is derived from an EMBL/GenBank/DDBJ whole genome shotgun (WGS) entry which is preliminary data.</text>
</comment>
<gene>
    <name evidence="2" type="ORF">A2V97_00600</name>
</gene>
<feature type="transmembrane region" description="Helical" evidence="1">
    <location>
        <begin position="166"/>
        <end position="186"/>
    </location>
</feature>
<dbReference type="AlphaFoldDB" id="A0A1F7XKD9"/>
<evidence type="ECO:0000313" key="2">
    <source>
        <dbReference type="EMBL" id="OGM15470.1"/>
    </source>
</evidence>
<protein>
    <recommendedName>
        <fullName evidence="4">DUF218 domain-containing protein</fullName>
    </recommendedName>
</protein>
<dbReference type="Proteomes" id="UP000177382">
    <property type="component" value="Unassembled WGS sequence"/>
</dbReference>
<keyword evidence="1" id="KW-0472">Membrane</keyword>